<dbReference type="InterPro" id="IPR013194">
    <property type="entry name" value="HDAC_interact_dom"/>
</dbReference>
<evidence type="ECO:0000313" key="9">
    <source>
        <dbReference type="Proteomes" id="UP000734854"/>
    </source>
</evidence>
<organism evidence="8 9">
    <name type="scientific">Zingiber officinale</name>
    <name type="common">Ginger</name>
    <name type="synonym">Amomum zingiber</name>
    <dbReference type="NCBI Taxonomy" id="94328"/>
    <lineage>
        <taxon>Eukaryota</taxon>
        <taxon>Viridiplantae</taxon>
        <taxon>Streptophyta</taxon>
        <taxon>Embryophyta</taxon>
        <taxon>Tracheophyta</taxon>
        <taxon>Spermatophyta</taxon>
        <taxon>Magnoliopsida</taxon>
        <taxon>Liliopsida</taxon>
        <taxon>Zingiberales</taxon>
        <taxon>Zingiberaceae</taxon>
        <taxon>Zingiber</taxon>
    </lineage>
</organism>
<evidence type="ECO:0000256" key="6">
    <source>
        <dbReference type="SAM" id="MobiDB-lite"/>
    </source>
</evidence>
<dbReference type="GO" id="GO:0000785">
    <property type="term" value="C:chromatin"/>
    <property type="evidence" value="ECO:0007669"/>
    <property type="project" value="TreeGrafter"/>
</dbReference>
<comment type="caution">
    <text evidence="8">The sequence shown here is derived from an EMBL/GenBank/DDBJ whole genome shotgun (WGS) entry which is preliminary data.</text>
</comment>
<feature type="compositionally biased region" description="Basic and acidic residues" evidence="6">
    <location>
        <begin position="244"/>
        <end position="284"/>
    </location>
</feature>
<dbReference type="PANTHER" id="PTHR12346">
    <property type="entry name" value="SIN3B-RELATED"/>
    <property type="match status" value="1"/>
</dbReference>
<keyword evidence="3" id="KW-0677">Repeat</keyword>
<dbReference type="PROSITE" id="PS51477">
    <property type="entry name" value="PAH"/>
    <property type="match status" value="2"/>
</dbReference>
<proteinExistence type="predicted"/>
<accession>A0A8J5HHM6</accession>
<keyword evidence="4 5" id="KW-0539">Nucleus</keyword>
<dbReference type="FunFam" id="1.20.1160.11:FF:000003">
    <property type="entry name" value="Paired amphipathic helix SIN3-like protein"/>
    <property type="match status" value="1"/>
</dbReference>
<dbReference type="GO" id="GO:0000118">
    <property type="term" value="C:histone deacetylase complex"/>
    <property type="evidence" value="ECO:0007669"/>
    <property type="project" value="TreeGrafter"/>
</dbReference>
<dbReference type="Proteomes" id="UP000734854">
    <property type="component" value="Unassembled WGS sequence"/>
</dbReference>
<evidence type="ECO:0000256" key="3">
    <source>
        <dbReference type="ARBA" id="ARBA00022737"/>
    </source>
</evidence>
<dbReference type="InterPro" id="IPR031693">
    <property type="entry name" value="Sin3_C"/>
</dbReference>
<feature type="compositionally biased region" description="Basic and acidic residues" evidence="6">
    <location>
        <begin position="881"/>
        <end position="890"/>
    </location>
</feature>
<feature type="compositionally biased region" description="Basic and acidic residues" evidence="6">
    <location>
        <begin position="1"/>
        <end position="11"/>
    </location>
</feature>
<dbReference type="FunFam" id="1.20.1160.11:FF:000001">
    <property type="entry name" value="Paired amphipathic helix protein Sin3"/>
    <property type="match status" value="1"/>
</dbReference>
<name>A0A8J5HHM6_ZINOF</name>
<dbReference type="Pfam" id="PF16879">
    <property type="entry name" value="Sin3a_C"/>
    <property type="match status" value="1"/>
</dbReference>
<gene>
    <name evidence="8" type="ORF">ZIOFF_027153</name>
</gene>
<feature type="region of interest" description="Disordered" evidence="6">
    <location>
        <begin position="868"/>
        <end position="900"/>
    </location>
</feature>
<evidence type="ECO:0000313" key="8">
    <source>
        <dbReference type="EMBL" id="KAG6516680.1"/>
    </source>
</evidence>
<dbReference type="Gene3D" id="1.20.1160.11">
    <property type="entry name" value="Paired amphipathic helix"/>
    <property type="match status" value="3"/>
</dbReference>
<dbReference type="InterPro" id="IPR036600">
    <property type="entry name" value="PAH_sf"/>
</dbReference>
<evidence type="ECO:0000259" key="7">
    <source>
        <dbReference type="SMART" id="SM00761"/>
    </source>
</evidence>
<feature type="region of interest" description="Disordered" evidence="6">
    <location>
        <begin position="931"/>
        <end position="1056"/>
    </location>
</feature>
<protein>
    <recommendedName>
        <fullName evidence="7">Histone deacetylase interacting domain-containing protein</fullName>
    </recommendedName>
</protein>
<dbReference type="Pfam" id="PF08295">
    <property type="entry name" value="Sin3_corepress"/>
    <property type="match status" value="1"/>
</dbReference>
<feature type="domain" description="Histone deacetylase interacting" evidence="7">
    <location>
        <begin position="493"/>
        <end position="592"/>
    </location>
</feature>
<feature type="region of interest" description="Disordered" evidence="6">
    <location>
        <begin position="240"/>
        <end position="303"/>
    </location>
</feature>
<sequence>MDGSKAVRDEALMSSQLRRTNSPREDRSGQNQMAPAPAAFGTTSKLTTNDALTYLKAVKVVFHDETETYDEFLKVMKDFKSLRICTNEVIIRVKQLFKGHWDLIMGFNTFLPKGYEIKLPEEKKPKYDEAVDLVHKIKDRFENDEYVYKSFIDILNMYRRGNKQIHEVYEEVTTLFKNHQDLLKEFTHFLPVAPAISPSHHGYANREFACQDEMKPAARHFHEKKLERAYRPHTECNSSIDCPDIEHDRKRRRSETERITSVVTDKKDHERDKDLEHGDLDKAHHTYKSSSQKPDYPIPGKMQRGADGTENIGICVYTREFNFCEKVKDKVHPDTYQEFLKCLDMYSKEIIMRTELKNVVEPVDTWKAIVVISSESYVLVVALTNSYSVSHMFVNDILGKYPEIMEGFNEFLLNCEDIDGFLEGFFNKRYLVKHGKIEDRERDREVVKWHKDHEWERNTAKERVEKGTLKATFFSNKEKYDMWKPISELDLSNCQSCTPSYRLLPKNYPIPSSHRTRLGKSVLNDDWVLVTSGSEDRSFKHMLKNQHEETLFVCEDDRFEMDLLLGLVNATTKRVEKLVEMMQDPMTSKSPIHIEDHLTCTCDTSHLRCVERLYGDHGLDVMDVLQKNANLALPVILTRLKQKQEEWSRCHSDFNRAWAEIYAKNFHKSLDHRSFYFKRQDSKNLRTKSLLSEIKEINNKLKENDVLLAVAAHNRHPIIPNMEFEYGDVGIHEDLYQMIKYSSREVCTSSDQFDKVMKLWNNFLEPLLGVPNRSVVDDYQHVRCESHAVYGTPCQTKLSHGAESILHDQAGSCRTGFTNGNATAKNCFHHAEQVTHCVKNYFDSPLQGRVRGSYHMFDEVARAAVQNVPTEHVPNGNNDASRAEEAHAKTSPENTSGTNGVSIRTVHFVKETIVEPQASSETLPCTKVGHSGRLIASDNDGISEYIRPSEGPASINNSKIEREEGELSPSRDFEEDNAYNAKANDEDVGSAPRSNEISENASESGEDVSISESGNVMECSHEDHEEEDDAEHDNQDVKDESEGEAEGVTKAHDAGGEITAILDSEKFLNTAKPLARHVPATLHDKHDKSSQIFYGNDSFYVLLRLHQILYERMLSAKINSSAAQNKWSSKDTKSPDLYAKFLSILYDLLDGSADNTKFEDDCRAIIGTQSYVLFTLDKLIYKVVKQLQAVASDEMSNKLLHLYLYENSRQTGRSFDIVYHENARALLHDENLYRFECFSQPLDVTRLSIQLMDYTHENPGVAAVSTDFSFSSSLYSDFLSSASIRKGSLKGVFLKRNKRKYNSTDENSTTCKAMKGIQMFNGLECQISCSSSKTRYVVDTEDSLFQMTKKRRHPSGDTLVNNQAHSGQVHNAKIQRFHSFISGFLSRS</sequence>
<keyword evidence="2" id="KW-0678">Repressor</keyword>
<evidence type="ECO:0000256" key="2">
    <source>
        <dbReference type="ARBA" id="ARBA00022491"/>
    </source>
</evidence>
<dbReference type="GO" id="GO:0003714">
    <property type="term" value="F:transcription corepressor activity"/>
    <property type="evidence" value="ECO:0007669"/>
    <property type="project" value="InterPro"/>
</dbReference>
<feature type="compositionally biased region" description="Polar residues" evidence="6">
    <location>
        <begin position="992"/>
        <end position="1003"/>
    </location>
</feature>
<evidence type="ECO:0000256" key="1">
    <source>
        <dbReference type="ARBA" id="ARBA00004123"/>
    </source>
</evidence>
<dbReference type="InterPro" id="IPR039774">
    <property type="entry name" value="Sin3-like"/>
</dbReference>
<reference evidence="8 9" key="1">
    <citation type="submission" date="2020-08" db="EMBL/GenBank/DDBJ databases">
        <title>Plant Genome Project.</title>
        <authorList>
            <person name="Zhang R.-G."/>
        </authorList>
    </citation>
    <scope>NUCLEOTIDE SEQUENCE [LARGE SCALE GENOMIC DNA]</scope>
    <source>
        <tissue evidence="8">Rhizome</tissue>
    </source>
</reference>
<keyword evidence="9" id="KW-1185">Reference proteome</keyword>
<dbReference type="Pfam" id="PF02671">
    <property type="entry name" value="PAH"/>
    <property type="match status" value="3"/>
</dbReference>
<evidence type="ECO:0000256" key="5">
    <source>
        <dbReference type="PROSITE-ProRule" id="PRU00810"/>
    </source>
</evidence>
<dbReference type="EMBL" id="JACMSC010000007">
    <property type="protein sequence ID" value="KAG6516680.1"/>
    <property type="molecule type" value="Genomic_DNA"/>
</dbReference>
<comment type="subcellular location">
    <subcellularLocation>
        <location evidence="1 5">Nucleus</location>
    </subcellularLocation>
</comment>
<dbReference type="SUPFAM" id="SSF47762">
    <property type="entry name" value="PAH2 domain"/>
    <property type="match status" value="3"/>
</dbReference>
<dbReference type="PANTHER" id="PTHR12346:SF0">
    <property type="entry name" value="SIN3A, ISOFORM G"/>
    <property type="match status" value="1"/>
</dbReference>
<dbReference type="SMART" id="SM00761">
    <property type="entry name" value="HDAC_interact"/>
    <property type="match status" value="1"/>
</dbReference>
<dbReference type="InterPro" id="IPR003822">
    <property type="entry name" value="PAH"/>
</dbReference>
<feature type="region of interest" description="Disordered" evidence="6">
    <location>
        <begin position="1"/>
        <end position="42"/>
    </location>
</feature>
<dbReference type="GO" id="GO:0000122">
    <property type="term" value="P:negative regulation of transcription by RNA polymerase II"/>
    <property type="evidence" value="ECO:0007669"/>
    <property type="project" value="TreeGrafter"/>
</dbReference>
<feature type="compositionally biased region" description="Polar residues" evidence="6">
    <location>
        <begin position="891"/>
        <end position="900"/>
    </location>
</feature>
<evidence type="ECO:0000256" key="4">
    <source>
        <dbReference type="ARBA" id="ARBA00023242"/>
    </source>
</evidence>